<gene>
    <name evidence="1" type="ORF">KQX54_013379</name>
</gene>
<evidence type="ECO:0000313" key="1">
    <source>
        <dbReference type="EMBL" id="KAH0564669.1"/>
    </source>
</evidence>
<dbReference type="Proteomes" id="UP000826195">
    <property type="component" value="Unassembled WGS sequence"/>
</dbReference>
<dbReference type="EMBL" id="JAHXZJ010000002">
    <property type="protein sequence ID" value="KAH0564669.1"/>
    <property type="molecule type" value="Genomic_DNA"/>
</dbReference>
<name>A0AAV7J3H5_COTGL</name>
<sequence>MLTLRARGIERRSKKCCLLGKMIRDCDRVESKEKKDPRLARPCYVENVSAHISNETLVLCCRVKEREVAFKRGVNVSVYARFRLCRVVAHHEFHTAEVARVCPEVWLDLLTWRPSVLANLYVLVDCKALWTPTLLYSVWVHQQALDITYNMPRRVIGVTGSRALVLRTSVSRCGPYRVVAIGLAYPAL</sequence>
<evidence type="ECO:0000313" key="2">
    <source>
        <dbReference type="Proteomes" id="UP000826195"/>
    </source>
</evidence>
<accession>A0AAV7J3H5</accession>
<dbReference type="AlphaFoldDB" id="A0AAV7J3H5"/>
<protein>
    <submittedName>
        <fullName evidence="1">Uncharacterized protein</fullName>
    </submittedName>
</protein>
<proteinExistence type="predicted"/>
<comment type="caution">
    <text evidence="1">The sequence shown here is derived from an EMBL/GenBank/DDBJ whole genome shotgun (WGS) entry which is preliminary data.</text>
</comment>
<keyword evidence="2" id="KW-1185">Reference proteome</keyword>
<reference evidence="1 2" key="1">
    <citation type="journal article" date="2021" name="J. Hered.">
        <title>A chromosome-level genome assembly of the parasitoid wasp, Cotesia glomerata (Hymenoptera: Braconidae).</title>
        <authorList>
            <person name="Pinto B.J."/>
            <person name="Weis J.J."/>
            <person name="Gamble T."/>
            <person name="Ode P.J."/>
            <person name="Paul R."/>
            <person name="Zaspel J.M."/>
        </authorList>
    </citation>
    <scope>NUCLEOTIDE SEQUENCE [LARGE SCALE GENOMIC DNA]</scope>
    <source>
        <strain evidence="1">CgM1</strain>
    </source>
</reference>
<organism evidence="1 2">
    <name type="scientific">Cotesia glomerata</name>
    <name type="common">Lepidopteran parasitic wasp</name>
    <name type="synonym">Apanteles glomeratus</name>
    <dbReference type="NCBI Taxonomy" id="32391"/>
    <lineage>
        <taxon>Eukaryota</taxon>
        <taxon>Metazoa</taxon>
        <taxon>Ecdysozoa</taxon>
        <taxon>Arthropoda</taxon>
        <taxon>Hexapoda</taxon>
        <taxon>Insecta</taxon>
        <taxon>Pterygota</taxon>
        <taxon>Neoptera</taxon>
        <taxon>Endopterygota</taxon>
        <taxon>Hymenoptera</taxon>
        <taxon>Apocrita</taxon>
        <taxon>Ichneumonoidea</taxon>
        <taxon>Braconidae</taxon>
        <taxon>Microgastrinae</taxon>
        <taxon>Cotesia</taxon>
    </lineage>
</organism>